<evidence type="ECO:0000256" key="1">
    <source>
        <dbReference type="SAM" id="MobiDB-lite"/>
    </source>
</evidence>
<dbReference type="PROSITE" id="PS51257">
    <property type="entry name" value="PROKAR_LIPOPROTEIN"/>
    <property type="match status" value="1"/>
</dbReference>
<evidence type="ECO:0000313" key="4">
    <source>
        <dbReference type="Proteomes" id="UP001241537"/>
    </source>
</evidence>
<feature type="chain" id="PRO_5041975504" evidence="2">
    <location>
        <begin position="30"/>
        <end position="154"/>
    </location>
</feature>
<keyword evidence="4" id="KW-1185">Reference proteome</keyword>
<evidence type="ECO:0000256" key="2">
    <source>
        <dbReference type="SAM" id="SignalP"/>
    </source>
</evidence>
<gene>
    <name evidence="3" type="ORF">J2S20_001286</name>
</gene>
<accession>A0AAE4ALJ6</accession>
<keyword evidence="2" id="KW-0732">Signal</keyword>
<sequence length="154" mass="16253">MRKNMTRAMLLVTVAAAAIAFSACGSKKAQETTVAETTAKEALSEVESTVEEAIAEAKEKSSELAGEGESKAEEKDSEAAEAQTVTGTIESIKDFMFTIQTEDGKSYALSFEQGKAPEGLSAVKEGQKVTVSYTGELSEVDAFQGQILSVRAAK</sequence>
<feature type="signal peptide" evidence="2">
    <location>
        <begin position="1"/>
        <end position="29"/>
    </location>
</feature>
<evidence type="ECO:0000313" key="3">
    <source>
        <dbReference type="EMBL" id="MDQ0152592.1"/>
    </source>
</evidence>
<proteinExistence type="predicted"/>
<dbReference type="GO" id="GO:0016853">
    <property type="term" value="F:isomerase activity"/>
    <property type="evidence" value="ECO:0007669"/>
    <property type="project" value="UniProtKB-KW"/>
</dbReference>
<organism evidence="3 4">
    <name type="scientific">Moryella indoligenes</name>
    <dbReference type="NCBI Taxonomy" id="371674"/>
    <lineage>
        <taxon>Bacteria</taxon>
        <taxon>Bacillati</taxon>
        <taxon>Bacillota</taxon>
        <taxon>Clostridia</taxon>
        <taxon>Lachnospirales</taxon>
        <taxon>Lachnospiraceae</taxon>
        <taxon>Moryella</taxon>
    </lineage>
</organism>
<keyword evidence="3" id="KW-0413">Isomerase</keyword>
<dbReference type="AlphaFoldDB" id="A0AAE4ALJ6"/>
<comment type="caution">
    <text evidence="3">The sequence shown here is derived from an EMBL/GenBank/DDBJ whole genome shotgun (WGS) entry which is preliminary data.</text>
</comment>
<name>A0AAE4ALJ6_9FIRM</name>
<dbReference type="EMBL" id="JAUSTO010000007">
    <property type="protein sequence ID" value="MDQ0152592.1"/>
    <property type="molecule type" value="Genomic_DNA"/>
</dbReference>
<dbReference type="Proteomes" id="UP001241537">
    <property type="component" value="Unassembled WGS sequence"/>
</dbReference>
<feature type="region of interest" description="Disordered" evidence="1">
    <location>
        <begin position="53"/>
        <end position="86"/>
    </location>
</feature>
<dbReference type="RefSeq" id="WP_307254336.1">
    <property type="nucleotide sequence ID" value="NZ_JAUSTO010000007.1"/>
</dbReference>
<feature type="compositionally biased region" description="Basic and acidic residues" evidence="1">
    <location>
        <begin position="55"/>
        <end position="78"/>
    </location>
</feature>
<protein>
    <submittedName>
        <fullName evidence="3">FKBP-type peptidyl-prolyl cis-trans isomerase</fullName>
    </submittedName>
</protein>
<reference evidence="3" key="1">
    <citation type="submission" date="2023-07" db="EMBL/GenBank/DDBJ databases">
        <title>Genomic Encyclopedia of Type Strains, Phase IV (KMG-IV): sequencing the most valuable type-strain genomes for metagenomic binning, comparative biology and taxonomic classification.</title>
        <authorList>
            <person name="Goeker M."/>
        </authorList>
    </citation>
    <scope>NUCLEOTIDE SEQUENCE</scope>
    <source>
        <strain evidence="3">DSM 19659</strain>
    </source>
</reference>